<comment type="caution">
    <text evidence="2">The sequence shown here is derived from an EMBL/GenBank/DDBJ whole genome shotgun (WGS) entry which is preliminary data.</text>
</comment>
<dbReference type="EMBL" id="JAACXV010013908">
    <property type="protein sequence ID" value="KAF7271731.1"/>
    <property type="molecule type" value="Genomic_DNA"/>
</dbReference>
<evidence type="ECO:0000313" key="2">
    <source>
        <dbReference type="EMBL" id="KAF7271731.1"/>
    </source>
</evidence>
<accession>A0A834I3C3</accession>
<reference evidence="2" key="1">
    <citation type="submission" date="2020-08" db="EMBL/GenBank/DDBJ databases">
        <title>Genome sequencing and assembly of the red palm weevil Rhynchophorus ferrugineus.</title>
        <authorList>
            <person name="Dias G.B."/>
            <person name="Bergman C.M."/>
            <person name="Manee M."/>
        </authorList>
    </citation>
    <scope>NUCLEOTIDE SEQUENCE</scope>
    <source>
        <strain evidence="2">AA-2017</strain>
        <tissue evidence="2">Whole larva</tissue>
    </source>
</reference>
<proteinExistence type="predicted"/>
<protein>
    <submittedName>
        <fullName evidence="2">Uncharacterized protein</fullName>
    </submittedName>
</protein>
<feature type="region of interest" description="Disordered" evidence="1">
    <location>
        <begin position="1"/>
        <end position="23"/>
    </location>
</feature>
<dbReference type="OrthoDB" id="2248459at2759"/>
<evidence type="ECO:0000313" key="3">
    <source>
        <dbReference type="Proteomes" id="UP000625711"/>
    </source>
</evidence>
<dbReference type="AlphaFoldDB" id="A0A834I3C3"/>
<feature type="compositionally biased region" description="Low complexity" evidence="1">
    <location>
        <begin position="1"/>
        <end position="11"/>
    </location>
</feature>
<keyword evidence="3" id="KW-1185">Reference proteome</keyword>
<sequence length="84" mass="9594">MSNSSSVVNSNLRSGIMSRESSPVRNRKRILFLEEDPNYRDFCVQLWIPLAAGLFNRDVYIEGLKRRAETLSKRKGTSTVCSLQ</sequence>
<gene>
    <name evidence="2" type="ORF">GWI33_015440</name>
</gene>
<dbReference type="Proteomes" id="UP000625711">
    <property type="component" value="Unassembled WGS sequence"/>
</dbReference>
<organism evidence="2 3">
    <name type="scientific">Rhynchophorus ferrugineus</name>
    <name type="common">Red palm weevil</name>
    <name type="synonym">Curculio ferrugineus</name>
    <dbReference type="NCBI Taxonomy" id="354439"/>
    <lineage>
        <taxon>Eukaryota</taxon>
        <taxon>Metazoa</taxon>
        <taxon>Ecdysozoa</taxon>
        <taxon>Arthropoda</taxon>
        <taxon>Hexapoda</taxon>
        <taxon>Insecta</taxon>
        <taxon>Pterygota</taxon>
        <taxon>Neoptera</taxon>
        <taxon>Endopterygota</taxon>
        <taxon>Coleoptera</taxon>
        <taxon>Polyphaga</taxon>
        <taxon>Cucujiformia</taxon>
        <taxon>Curculionidae</taxon>
        <taxon>Dryophthorinae</taxon>
        <taxon>Rhynchophorus</taxon>
    </lineage>
</organism>
<name>A0A834I3C3_RHYFE</name>
<evidence type="ECO:0000256" key="1">
    <source>
        <dbReference type="SAM" id="MobiDB-lite"/>
    </source>
</evidence>